<evidence type="ECO:0000313" key="1">
    <source>
        <dbReference type="EMBL" id="MBR7619151.1"/>
    </source>
</evidence>
<dbReference type="AlphaFoldDB" id="A0A941D1K6"/>
<name>A0A941D1K6_9CAUL</name>
<reference evidence="1" key="2">
    <citation type="submission" date="2021-04" db="EMBL/GenBank/DDBJ databases">
        <title>Draft genome assembly of strain Phenylobacterium sp. 20VBR1 using MiniION and Illumina platforms.</title>
        <authorList>
            <person name="Thomas F.A."/>
            <person name="Krishnan K.P."/>
            <person name="Sinha R.K."/>
        </authorList>
    </citation>
    <scope>NUCLEOTIDE SEQUENCE</scope>
    <source>
        <strain evidence="1">20VBR1</strain>
    </source>
</reference>
<evidence type="ECO:0000313" key="3">
    <source>
        <dbReference type="Proteomes" id="UP000622580"/>
    </source>
</evidence>
<proteinExistence type="predicted"/>
<dbReference type="EMBL" id="JAGSGD010000001">
    <property type="protein sequence ID" value="MBR7619151.1"/>
    <property type="molecule type" value="Genomic_DNA"/>
</dbReference>
<reference evidence="2" key="1">
    <citation type="submission" date="2021-01" db="EMBL/GenBank/DDBJ databases">
        <title>Genome sequence of Phenylobacterium sp. 20VBR1 isolated from a valley glaceir, Ny-Alesund, Svalbard.</title>
        <authorList>
            <person name="Thomas F.A."/>
            <person name="Krishnan K.P."/>
            <person name="Sinha R.K."/>
        </authorList>
    </citation>
    <scope>NUCLEOTIDE SEQUENCE</scope>
    <source>
        <strain evidence="2">20VBR1</strain>
    </source>
</reference>
<protein>
    <recommendedName>
        <fullName evidence="4">Antifreeze protein</fullName>
    </recommendedName>
</protein>
<evidence type="ECO:0008006" key="4">
    <source>
        <dbReference type="Google" id="ProtNLM"/>
    </source>
</evidence>
<dbReference type="Proteomes" id="UP000622580">
    <property type="component" value="Unassembled WGS sequence"/>
</dbReference>
<gene>
    <name evidence="1" type="ORF">JKL49_07085</name>
    <name evidence="2" type="ORF">JKL49_11115</name>
</gene>
<organism evidence="1 3">
    <name type="scientific">Phenylobacterium glaciei</name>
    <dbReference type="NCBI Taxonomy" id="2803784"/>
    <lineage>
        <taxon>Bacteria</taxon>
        <taxon>Pseudomonadati</taxon>
        <taxon>Pseudomonadota</taxon>
        <taxon>Alphaproteobacteria</taxon>
        <taxon>Caulobacterales</taxon>
        <taxon>Caulobacteraceae</taxon>
        <taxon>Phenylobacterium</taxon>
    </lineage>
</organism>
<keyword evidence="3" id="KW-1185">Reference proteome</keyword>
<evidence type="ECO:0000313" key="2">
    <source>
        <dbReference type="EMBL" id="QQZ51491.1"/>
    </source>
</evidence>
<dbReference type="RefSeq" id="WP_215339335.1">
    <property type="nucleotide sequence ID" value="NZ_JAGSGD010000001.1"/>
</dbReference>
<dbReference type="EMBL" id="CP068570">
    <property type="protein sequence ID" value="QQZ51491.1"/>
    <property type="molecule type" value="Genomic_DNA"/>
</dbReference>
<sequence>MRANPWMKLTMDTWSLGVEASSVIGLRTLKMAAGGPAAQTEAALMINEKIASTLALQMRAMTGGLGITPHGAAAKTVAHYRRKVRANRRRLSKV</sequence>
<accession>A0A941D1K6</accession>